<organism evidence="1 2">
    <name type="scientific">Trifolium subterraneum</name>
    <name type="common">Subterranean clover</name>
    <dbReference type="NCBI Taxonomy" id="3900"/>
    <lineage>
        <taxon>Eukaryota</taxon>
        <taxon>Viridiplantae</taxon>
        <taxon>Streptophyta</taxon>
        <taxon>Embryophyta</taxon>
        <taxon>Tracheophyta</taxon>
        <taxon>Spermatophyta</taxon>
        <taxon>Magnoliopsida</taxon>
        <taxon>eudicotyledons</taxon>
        <taxon>Gunneridae</taxon>
        <taxon>Pentapetalae</taxon>
        <taxon>rosids</taxon>
        <taxon>fabids</taxon>
        <taxon>Fabales</taxon>
        <taxon>Fabaceae</taxon>
        <taxon>Papilionoideae</taxon>
        <taxon>50 kb inversion clade</taxon>
        <taxon>NPAAA clade</taxon>
        <taxon>Hologalegina</taxon>
        <taxon>IRL clade</taxon>
        <taxon>Trifolieae</taxon>
        <taxon>Trifolium</taxon>
    </lineage>
</organism>
<sequence length="67" mass="7350">MRSCTGSSFQGPRSCISATHFVPIPKSLGFPFIHLWTGSKVPCTDSYSVSTDSKCLKMKTLLSFKAF</sequence>
<reference evidence="2" key="1">
    <citation type="journal article" date="2017" name="Front. Plant Sci.">
        <title>Climate Clever Clovers: New Paradigm to Reduce the Environmental Footprint of Ruminants by Breeding Low Methanogenic Forages Utilizing Haplotype Variation.</title>
        <authorList>
            <person name="Kaur P."/>
            <person name="Appels R."/>
            <person name="Bayer P.E."/>
            <person name="Keeble-Gagnere G."/>
            <person name="Wang J."/>
            <person name="Hirakawa H."/>
            <person name="Shirasawa K."/>
            <person name="Vercoe P."/>
            <person name="Stefanova K."/>
            <person name="Durmic Z."/>
            <person name="Nichols P."/>
            <person name="Revell C."/>
            <person name="Isobe S.N."/>
            <person name="Edwards D."/>
            <person name="Erskine W."/>
        </authorList>
    </citation>
    <scope>NUCLEOTIDE SEQUENCE [LARGE SCALE GENOMIC DNA]</scope>
    <source>
        <strain evidence="2">cv. Daliak</strain>
    </source>
</reference>
<protein>
    <submittedName>
        <fullName evidence="1">Uncharacterized protein</fullName>
    </submittedName>
</protein>
<accession>A0A2Z6MLQ6</accession>
<dbReference type="AlphaFoldDB" id="A0A2Z6MLQ6"/>
<name>A0A2Z6MLQ6_TRISU</name>
<dbReference type="Proteomes" id="UP000242715">
    <property type="component" value="Unassembled WGS sequence"/>
</dbReference>
<gene>
    <name evidence="1" type="ORF">TSUD_221000</name>
</gene>
<dbReference type="EMBL" id="DF973490">
    <property type="protein sequence ID" value="GAU32411.1"/>
    <property type="molecule type" value="Genomic_DNA"/>
</dbReference>
<evidence type="ECO:0000313" key="1">
    <source>
        <dbReference type="EMBL" id="GAU32411.1"/>
    </source>
</evidence>
<evidence type="ECO:0000313" key="2">
    <source>
        <dbReference type="Proteomes" id="UP000242715"/>
    </source>
</evidence>
<proteinExistence type="predicted"/>
<keyword evidence="2" id="KW-1185">Reference proteome</keyword>